<feature type="transmembrane region" description="Helical" evidence="7">
    <location>
        <begin position="302"/>
        <end position="325"/>
    </location>
</feature>
<keyword evidence="6 7" id="KW-0472">Membrane</keyword>
<keyword evidence="4 7" id="KW-0812">Transmembrane</keyword>
<dbReference type="Gene3D" id="1.10.3720.10">
    <property type="entry name" value="MetI-like"/>
    <property type="match status" value="1"/>
</dbReference>
<evidence type="ECO:0000259" key="8">
    <source>
        <dbReference type="PROSITE" id="PS50928"/>
    </source>
</evidence>
<dbReference type="CDD" id="cd06261">
    <property type="entry name" value="TM_PBP2"/>
    <property type="match status" value="1"/>
</dbReference>
<evidence type="ECO:0000256" key="5">
    <source>
        <dbReference type="ARBA" id="ARBA00022989"/>
    </source>
</evidence>
<evidence type="ECO:0000256" key="4">
    <source>
        <dbReference type="ARBA" id="ARBA00022692"/>
    </source>
</evidence>
<evidence type="ECO:0000256" key="7">
    <source>
        <dbReference type="RuleBase" id="RU363032"/>
    </source>
</evidence>
<dbReference type="Pfam" id="PF00528">
    <property type="entry name" value="BPD_transp_1"/>
    <property type="match status" value="1"/>
</dbReference>
<sequence>MENKWELLESSNEEREKIWKKNRTFAGDVWFRFRHKPTAIAGLILIVILLAFAFIGPYFTDYSYSNQNLDVVNVPPRMKVYVTKDGSGYLYITQSLKVLWVNKDGTLGEQLPRLREEADSSMIIFDCNGEEVGLYYGITPYLIADPETRVIYDTDTVWNKSYILGTDSLGRDILTRLMYGTRVSLLVAFVAVAVNLVIGIVFGGISGYVGGIADTIMMRIVDIISTIPLTLYVILIMVLMGAGIQSIIVALGTTYWVDMARVVRGQVLSLKNQEFVMAAKTIGSSTKTILLEHLIPNAMGSILVTVTMLIPSAIFMEAFLSYLGIGLQPPLASLGTMCNDATENLRTCPYQLFIPAAMICLIMFGFNFVGDGLRDALDPKLKK</sequence>
<keyword evidence="2 7" id="KW-0813">Transport</keyword>
<keyword evidence="3" id="KW-1003">Cell membrane</keyword>
<protein>
    <submittedName>
        <fullName evidence="9">ABC transporter permease</fullName>
    </submittedName>
</protein>
<dbReference type="GO" id="GO:0005886">
    <property type="term" value="C:plasma membrane"/>
    <property type="evidence" value="ECO:0007669"/>
    <property type="project" value="UniProtKB-SubCell"/>
</dbReference>
<evidence type="ECO:0000313" key="9">
    <source>
        <dbReference type="EMBL" id="HIS31840.1"/>
    </source>
</evidence>
<feature type="domain" description="ABC transmembrane type-1" evidence="8">
    <location>
        <begin position="181"/>
        <end position="370"/>
    </location>
</feature>
<dbReference type="InterPro" id="IPR025966">
    <property type="entry name" value="OppC_N"/>
</dbReference>
<dbReference type="SUPFAM" id="SSF161098">
    <property type="entry name" value="MetI-like"/>
    <property type="match status" value="1"/>
</dbReference>
<organism evidence="9 10">
    <name type="scientific">Candidatus Limivivens intestinipullorum</name>
    <dbReference type="NCBI Taxonomy" id="2840858"/>
    <lineage>
        <taxon>Bacteria</taxon>
        <taxon>Bacillati</taxon>
        <taxon>Bacillota</taxon>
        <taxon>Clostridia</taxon>
        <taxon>Lachnospirales</taxon>
        <taxon>Lachnospiraceae</taxon>
        <taxon>Lachnospiraceae incertae sedis</taxon>
        <taxon>Candidatus Limivivens</taxon>
    </lineage>
</organism>
<feature type="transmembrane region" description="Helical" evidence="7">
    <location>
        <begin position="352"/>
        <end position="373"/>
    </location>
</feature>
<evidence type="ECO:0000256" key="2">
    <source>
        <dbReference type="ARBA" id="ARBA00022448"/>
    </source>
</evidence>
<dbReference type="PANTHER" id="PTHR43386:SF22">
    <property type="entry name" value="OLIGOPEPTIDE TRANSPORT SYSTEM PERMEASE PROTEIN OPPC"/>
    <property type="match status" value="1"/>
</dbReference>
<reference evidence="9" key="2">
    <citation type="journal article" date="2021" name="PeerJ">
        <title>Extensive microbial diversity within the chicken gut microbiome revealed by metagenomics and culture.</title>
        <authorList>
            <person name="Gilroy R."/>
            <person name="Ravi A."/>
            <person name="Getino M."/>
            <person name="Pursley I."/>
            <person name="Horton D.L."/>
            <person name="Alikhan N.F."/>
            <person name="Baker D."/>
            <person name="Gharbi K."/>
            <person name="Hall N."/>
            <person name="Watson M."/>
            <person name="Adriaenssens E.M."/>
            <person name="Foster-Nyarko E."/>
            <person name="Jarju S."/>
            <person name="Secka A."/>
            <person name="Antonio M."/>
            <person name="Oren A."/>
            <person name="Chaudhuri R.R."/>
            <person name="La Ragione R."/>
            <person name="Hildebrand F."/>
            <person name="Pallen M.J."/>
        </authorList>
    </citation>
    <scope>NUCLEOTIDE SEQUENCE</scope>
    <source>
        <strain evidence="9">CHK190-19873</strain>
    </source>
</reference>
<dbReference type="InterPro" id="IPR000515">
    <property type="entry name" value="MetI-like"/>
</dbReference>
<comment type="caution">
    <text evidence="9">The sequence shown here is derived from an EMBL/GenBank/DDBJ whole genome shotgun (WGS) entry which is preliminary data.</text>
</comment>
<accession>A0A9D1ET84</accession>
<dbReference type="PROSITE" id="PS50928">
    <property type="entry name" value="ABC_TM1"/>
    <property type="match status" value="1"/>
</dbReference>
<comment type="similarity">
    <text evidence="7">Belongs to the binding-protein-dependent transport system permease family.</text>
</comment>
<feature type="transmembrane region" description="Helical" evidence="7">
    <location>
        <begin position="39"/>
        <end position="59"/>
    </location>
</feature>
<dbReference type="EMBL" id="DVIQ01000058">
    <property type="protein sequence ID" value="HIS31840.1"/>
    <property type="molecule type" value="Genomic_DNA"/>
</dbReference>
<dbReference type="GO" id="GO:0055085">
    <property type="term" value="P:transmembrane transport"/>
    <property type="evidence" value="ECO:0007669"/>
    <property type="project" value="InterPro"/>
</dbReference>
<feature type="transmembrane region" description="Helical" evidence="7">
    <location>
        <begin position="185"/>
        <end position="209"/>
    </location>
</feature>
<dbReference type="InterPro" id="IPR035906">
    <property type="entry name" value="MetI-like_sf"/>
</dbReference>
<dbReference type="Pfam" id="PF12911">
    <property type="entry name" value="OppC_N"/>
    <property type="match status" value="1"/>
</dbReference>
<dbReference type="PANTHER" id="PTHR43386">
    <property type="entry name" value="OLIGOPEPTIDE TRANSPORT SYSTEM PERMEASE PROTEIN APPC"/>
    <property type="match status" value="1"/>
</dbReference>
<feature type="transmembrane region" description="Helical" evidence="7">
    <location>
        <begin position="229"/>
        <end position="257"/>
    </location>
</feature>
<dbReference type="AlphaFoldDB" id="A0A9D1ET84"/>
<proteinExistence type="inferred from homology"/>
<dbReference type="InterPro" id="IPR050366">
    <property type="entry name" value="BP-dependent_transpt_permease"/>
</dbReference>
<evidence type="ECO:0000256" key="3">
    <source>
        <dbReference type="ARBA" id="ARBA00022475"/>
    </source>
</evidence>
<comment type="subcellular location">
    <subcellularLocation>
        <location evidence="1 7">Cell membrane</location>
        <topology evidence="1 7">Multi-pass membrane protein</topology>
    </subcellularLocation>
</comment>
<keyword evidence="5 7" id="KW-1133">Transmembrane helix</keyword>
<evidence type="ECO:0000256" key="6">
    <source>
        <dbReference type="ARBA" id="ARBA00023136"/>
    </source>
</evidence>
<evidence type="ECO:0000313" key="10">
    <source>
        <dbReference type="Proteomes" id="UP000823935"/>
    </source>
</evidence>
<evidence type="ECO:0000256" key="1">
    <source>
        <dbReference type="ARBA" id="ARBA00004651"/>
    </source>
</evidence>
<name>A0A9D1ET84_9FIRM</name>
<reference evidence="9" key="1">
    <citation type="submission" date="2020-10" db="EMBL/GenBank/DDBJ databases">
        <authorList>
            <person name="Gilroy R."/>
        </authorList>
    </citation>
    <scope>NUCLEOTIDE SEQUENCE</scope>
    <source>
        <strain evidence="9">CHK190-19873</strain>
    </source>
</reference>
<dbReference type="Proteomes" id="UP000823935">
    <property type="component" value="Unassembled WGS sequence"/>
</dbReference>
<gene>
    <name evidence="9" type="ORF">IAB44_09895</name>
</gene>